<evidence type="ECO:0000256" key="1">
    <source>
        <dbReference type="PROSITE-ProRule" id="PRU00042"/>
    </source>
</evidence>
<protein>
    <recommendedName>
        <fullName evidence="3">C2H2-type domain-containing protein</fullName>
    </recommendedName>
</protein>
<dbReference type="EMBL" id="KN880594">
    <property type="protein sequence ID" value="KIY65333.1"/>
    <property type="molecule type" value="Genomic_DNA"/>
</dbReference>
<sequence>MAGKDKIWKCAKCDYSAARSSDVMRHYKATHCQSQEEQEKLKWKCLHDGCSHSSLQKSNLDNHIMMKHINTKPYKCTCGEGFGYERALTDHVKLEGTTDHVAIKLDKAEFKKKYPEAYAKVCPPAQETDQDDKESWVVLVGAGSAKSRSASAKSSKSPNSANSKREDGSAATTSPATAAQEGNETSTIISSSAEMSASRIGEASSSKTSVPSSSRETLSDIVKALKLTRPLGAQYETGFPPPPSPPKRLAVLEPSASVNSAVTDTTARPKKRKDREDTENDTPSGSEPRKVARRAEDSSEVQKSDVSLPKVTIPAPRLIRRGPPPPPVETTALQATPSLNVPSTYDSDALGKTASSSDYHYNASFPTHCDSCKKLAGDVKVVMAVVEKVYGKIAVAA</sequence>
<keyword evidence="1" id="KW-0479">Metal-binding</keyword>
<proteinExistence type="predicted"/>
<dbReference type="PROSITE" id="PS50157">
    <property type="entry name" value="ZINC_FINGER_C2H2_2"/>
    <property type="match status" value="2"/>
</dbReference>
<evidence type="ECO:0000259" key="3">
    <source>
        <dbReference type="PROSITE" id="PS50157"/>
    </source>
</evidence>
<dbReference type="InterPro" id="IPR013087">
    <property type="entry name" value="Znf_C2H2_type"/>
</dbReference>
<accession>A0A0D7B433</accession>
<dbReference type="AlphaFoldDB" id="A0A0D7B433"/>
<feature type="compositionally biased region" description="Low complexity" evidence="2">
    <location>
        <begin position="169"/>
        <end position="179"/>
    </location>
</feature>
<feature type="compositionally biased region" description="Basic and acidic residues" evidence="2">
    <location>
        <begin position="287"/>
        <end position="303"/>
    </location>
</feature>
<keyword evidence="5" id="KW-1185">Reference proteome</keyword>
<dbReference type="SUPFAM" id="SSF57667">
    <property type="entry name" value="beta-beta-alpha zinc fingers"/>
    <property type="match status" value="1"/>
</dbReference>
<reference evidence="4 5" key="1">
    <citation type="journal article" date="2015" name="Fungal Genet. Biol.">
        <title>Evolution of novel wood decay mechanisms in Agaricales revealed by the genome sequences of Fistulina hepatica and Cylindrobasidium torrendii.</title>
        <authorList>
            <person name="Floudas D."/>
            <person name="Held B.W."/>
            <person name="Riley R."/>
            <person name="Nagy L.G."/>
            <person name="Koehler G."/>
            <person name="Ransdell A.S."/>
            <person name="Younus H."/>
            <person name="Chow J."/>
            <person name="Chiniquy J."/>
            <person name="Lipzen A."/>
            <person name="Tritt A."/>
            <person name="Sun H."/>
            <person name="Haridas S."/>
            <person name="LaButti K."/>
            <person name="Ohm R.A."/>
            <person name="Kues U."/>
            <person name="Blanchette R.A."/>
            <person name="Grigoriev I.V."/>
            <person name="Minto R.E."/>
            <person name="Hibbett D.S."/>
        </authorList>
    </citation>
    <scope>NUCLEOTIDE SEQUENCE [LARGE SCALE GENOMIC DNA]</scope>
    <source>
        <strain evidence="4 5">FP15055 ss-10</strain>
    </source>
</reference>
<feature type="domain" description="C2H2-type" evidence="3">
    <location>
        <begin position="8"/>
        <end position="36"/>
    </location>
</feature>
<evidence type="ECO:0000313" key="5">
    <source>
        <dbReference type="Proteomes" id="UP000054007"/>
    </source>
</evidence>
<gene>
    <name evidence="4" type="ORF">CYLTODRAFT_445427</name>
</gene>
<dbReference type="GO" id="GO:0008270">
    <property type="term" value="F:zinc ion binding"/>
    <property type="evidence" value="ECO:0007669"/>
    <property type="project" value="UniProtKB-KW"/>
</dbReference>
<dbReference type="Proteomes" id="UP000054007">
    <property type="component" value="Unassembled WGS sequence"/>
</dbReference>
<feature type="region of interest" description="Disordered" evidence="2">
    <location>
        <begin position="147"/>
        <end position="217"/>
    </location>
</feature>
<evidence type="ECO:0000256" key="2">
    <source>
        <dbReference type="SAM" id="MobiDB-lite"/>
    </source>
</evidence>
<evidence type="ECO:0000313" key="4">
    <source>
        <dbReference type="EMBL" id="KIY65333.1"/>
    </source>
</evidence>
<feature type="compositionally biased region" description="Polar residues" evidence="2">
    <location>
        <begin position="256"/>
        <end position="266"/>
    </location>
</feature>
<feature type="compositionally biased region" description="Low complexity" evidence="2">
    <location>
        <begin position="204"/>
        <end position="214"/>
    </location>
</feature>
<dbReference type="Gene3D" id="3.30.160.60">
    <property type="entry name" value="Classic Zinc Finger"/>
    <property type="match status" value="1"/>
</dbReference>
<name>A0A0D7B433_9AGAR</name>
<feature type="domain" description="C2H2-type" evidence="3">
    <location>
        <begin position="43"/>
        <end position="73"/>
    </location>
</feature>
<dbReference type="OrthoDB" id="654211at2759"/>
<feature type="compositionally biased region" description="Polar residues" evidence="2">
    <location>
        <begin position="331"/>
        <end position="346"/>
    </location>
</feature>
<keyword evidence="1" id="KW-0863">Zinc-finger</keyword>
<dbReference type="InterPro" id="IPR036236">
    <property type="entry name" value="Znf_C2H2_sf"/>
</dbReference>
<feature type="compositionally biased region" description="Low complexity" evidence="2">
    <location>
        <begin position="147"/>
        <end position="162"/>
    </location>
</feature>
<organism evidence="4 5">
    <name type="scientific">Cylindrobasidium torrendii FP15055 ss-10</name>
    <dbReference type="NCBI Taxonomy" id="1314674"/>
    <lineage>
        <taxon>Eukaryota</taxon>
        <taxon>Fungi</taxon>
        <taxon>Dikarya</taxon>
        <taxon>Basidiomycota</taxon>
        <taxon>Agaricomycotina</taxon>
        <taxon>Agaricomycetes</taxon>
        <taxon>Agaricomycetidae</taxon>
        <taxon>Agaricales</taxon>
        <taxon>Marasmiineae</taxon>
        <taxon>Physalacriaceae</taxon>
        <taxon>Cylindrobasidium</taxon>
    </lineage>
</organism>
<dbReference type="SMART" id="SM00355">
    <property type="entry name" value="ZnF_C2H2"/>
    <property type="match status" value="2"/>
</dbReference>
<keyword evidence="1" id="KW-0862">Zinc</keyword>
<feature type="region of interest" description="Disordered" evidence="2">
    <location>
        <begin position="233"/>
        <end position="346"/>
    </location>
</feature>
<feature type="compositionally biased region" description="Polar residues" evidence="2">
    <location>
        <begin position="180"/>
        <end position="195"/>
    </location>
</feature>